<dbReference type="GO" id="GO:0003677">
    <property type="term" value="F:DNA binding"/>
    <property type="evidence" value="ECO:0007669"/>
    <property type="project" value="InterPro"/>
</dbReference>
<dbReference type="InterPro" id="IPR036388">
    <property type="entry name" value="WH-like_DNA-bd_sf"/>
</dbReference>
<protein>
    <submittedName>
        <fullName evidence="10">Sigma-70 family RNA polymerase sigma factor</fullName>
    </submittedName>
</protein>
<organism evidence="10 11">
    <name type="scientific">Nonomuraea phyllanthi</name>
    <dbReference type="NCBI Taxonomy" id="2219224"/>
    <lineage>
        <taxon>Bacteria</taxon>
        <taxon>Bacillati</taxon>
        <taxon>Actinomycetota</taxon>
        <taxon>Actinomycetes</taxon>
        <taxon>Streptosporangiales</taxon>
        <taxon>Streptosporangiaceae</taxon>
        <taxon>Nonomuraea</taxon>
    </lineage>
</organism>
<keyword evidence="6" id="KW-0804">Transcription</keyword>
<name>A0A5C4VIM5_9ACTN</name>
<keyword evidence="2" id="KW-0677">Repeat</keyword>
<dbReference type="Proteomes" id="UP000312512">
    <property type="component" value="Unassembled WGS sequence"/>
</dbReference>
<evidence type="ECO:0000259" key="9">
    <source>
        <dbReference type="Pfam" id="PF20239"/>
    </source>
</evidence>
<comment type="similarity">
    <text evidence="1">Belongs to the sigma-70 factor family. ECF subfamily.</text>
</comment>
<dbReference type="SUPFAM" id="SSF88659">
    <property type="entry name" value="Sigma3 and sigma4 domains of RNA polymerase sigma factors"/>
    <property type="match status" value="1"/>
</dbReference>
<evidence type="ECO:0000259" key="8">
    <source>
        <dbReference type="Pfam" id="PF08281"/>
    </source>
</evidence>
<comment type="caution">
    <text evidence="10">The sequence shown here is derived from an EMBL/GenBank/DDBJ whole genome shotgun (WGS) entry which is preliminary data.</text>
</comment>
<dbReference type="InterPro" id="IPR013325">
    <property type="entry name" value="RNA_pol_sigma_r2"/>
</dbReference>
<proteinExistence type="inferred from homology"/>
<dbReference type="Pfam" id="PF04542">
    <property type="entry name" value="Sigma70_r2"/>
    <property type="match status" value="1"/>
</dbReference>
<dbReference type="Gene3D" id="1.25.40.10">
    <property type="entry name" value="Tetratricopeptide repeat domain"/>
    <property type="match status" value="1"/>
</dbReference>
<dbReference type="NCBIfam" id="TIGR02937">
    <property type="entry name" value="sigma70-ECF"/>
    <property type="match status" value="1"/>
</dbReference>
<dbReference type="SUPFAM" id="SSF48452">
    <property type="entry name" value="TPR-like"/>
    <property type="match status" value="1"/>
</dbReference>
<dbReference type="Gene3D" id="1.10.10.10">
    <property type="entry name" value="Winged helix-like DNA-binding domain superfamily/Winged helix DNA-binding domain"/>
    <property type="match status" value="1"/>
</dbReference>
<dbReference type="SUPFAM" id="SSF88946">
    <property type="entry name" value="Sigma2 domain of RNA polymerase sigma factors"/>
    <property type="match status" value="1"/>
</dbReference>
<dbReference type="InterPro" id="IPR014284">
    <property type="entry name" value="RNA_pol_sigma-70_dom"/>
</dbReference>
<dbReference type="InterPro" id="IPR011990">
    <property type="entry name" value="TPR-like_helical_dom_sf"/>
</dbReference>
<feature type="domain" description="RNA polymerase sigma-70 region 2" evidence="7">
    <location>
        <begin position="7"/>
        <end position="59"/>
    </location>
</feature>
<dbReference type="InterPro" id="IPR046531">
    <property type="entry name" value="DUF6596"/>
</dbReference>
<accession>A0A5C4VIM5</accession>
<dbReference type="Gene3D" id="1.10.1740.10">
    <property type="match status" value="1"/>
</dbReference>
<feature type="domain" description="RNA polymerase sigma factor 70 region 4 type 2" evidence="8">
    <location>
        <begin position="92"/>
        <end position="142"/>
    </location>
</feature>
<dbReference type="PANTHER" id="PTHR47756:SF2">
    <property type="entry name" value="BLL6612 PROTEIN"/>
    <property type="match status" value="1"/>
</dbReference>
<feature type="domain" description="DUF6596" evidence="9">
    <location>
        <begin position="160"/>
        <end position="253"/>
    </location>
</feature>
<keyword evidence="11" id="KW-1185">Reference proteome</keyword>
<evidence type="ECO:0000313" key="10">
    <source>
        <dbReference type="EMBL" id="KAB8189091.1"/>
    </source>
</evidence>
<dbReference type="InterPro" id="IPR007627">
    <property type="entry name" value="RNA_pol_sigma70_r2"/>
</dbReference>
<keyword evidence="3" id="KW-0802">TPR repeat</keyword>
<evidence type="ECO:0000256" key="6">
    <source>
        <dbReference type="ARBA" id="ARBA00023163"/>
    </source>
</evidence>
<evidence type="ECO:0000256" key="1">
    <source>
        <dbReference type="ARBA" id="ARBA00010641"/>
    </source>
</evidence>
<keyword evidence="4" id="KW-0805">Transcription regulation</keyword>
<gene>
    <name evidence="10" type="ORF">FH608_041915</name>
</gene>
<reference evidence="10 11" key="1">
    <citation type="submission" date="2019-10" db="EMBL/GenBank/DDBJ databases">
        <title>Nonomuraea sp. nov., isolated from Phyllanthus amarus.</title>
        <authorList>
            <person name="Klykleung N."/>
            <person name="Tanasupawat S."/>
        </authorList>
    </citation>
    <scope>NUCLEOTIDE SEQUENCE [LARGE SCALE GENOMIC DNA]</scope>
    <source>
        <strain evidence="10 11">PA1-10</strain>
    </source>
</reference>
<dbReference type="PANTHER" id="PTHR47756">
    <property type="entry name" value="BLL6612 PROTEIN-RELATED"/>
    <property type="match status" value="1"/>
</dbReference>
<dbReference type="GO" id="GO:0016987">
    <property type="term" value="F:sigma factor activity"/>
    <property type="evidence" value="ECO:0007669"/>
    <property type="project" value="UniProtKB-KW"/>
</dbReference>
<dbReference type="AlphaFoldDB" id="A0A5C4VIM5"/>
<keyword evidence="5" id="KW-0731">Sigma factor</keyword>
<sequence>MLASLVGFLGDFDRAEEAAQEAFAIAAERWPVSGVPDAPGAWLVTTARNGAIDRIRRERTLAQKIHLLPVPEAIMDDFDDTLIKDERLELIFTCCHPALPLEGQVALTLRALGGLQTAEIARAFVVSEETMKRRLTRAKAKIKATGIPFAVPGAHLLPERLDAVLAVIYLIYNEGYSGRVDLGAEAIRLGQVLAGLMPREPEAHGLLALMMIHHARRRARFSGDDLVLLDDQDRSLWDLRQIAAGRAVLDQAMVLGGRGPYVVQAAIASLQARERIDWPQVAELYRRLADLTGSAVVELNRAVAVAQAGDPAAALRAVDGLDLDGYLYFHSTRGELLRRLGRDAEARTAYRRALELAASTPERRFLTRRLEQL</sequence>
<dbReference type="OrthoDB" id="9780299at2"/>
<evidence type="ECO:0000259" key="7">
    <source>
        <dbReference type="Pfam" id="PF04542"/>
    </source>
</evidence>
<dbReference type="Pfam" id="PF07719">
    <property type="entry name" value="TPR_2"/>
    <property type="match status" value="1"/>
</dbReference>
<dbReference type="InterPro" id="IPR013105">
    <property type="entry name" value="TPR_2"/>
</dbReference>
<evidence type="ECO:0000256" key="4">
    <source>
        <dbReference type="ARBA" id="ARBA00023015"/>
    </source>
</evidence>
<evidence type="ECO:0000313" key="11">
    <source>
        <dbReference type="Proteomes" id="UP000312512"/>
    </source>
</evidence>
<dbReference type="Pfam" id="PF08281">
    <property type="entry name" value="Sigma70_r4_2"/>
    <property type="match status" value="1"/>
</dbReference>
<evidence type="ECO:0000256" key="5">
    <source>
        <dbReference type="ARBA" id="ARBA00023082"/>
    </source>
</evidence>
<evidence type="ECO:0000256" key="3">
    <source>
        <dbReference type="ARBA" id="ARBA00022803"/>
    </source>
</evidence>
<evidence type="ECO:0000256" key="2">
    <source>
        <dbReference type="ARBA" id="ARBA00022737"/>
    </source>
</evidence>
<dbReference type="InterPro" id="IPR013249">
    <property type="entry name" value="RNA_pol_sigma70_r4_t2"/>
</dbReference>
<dbReference type="EMBL" id="VDLX02000022">
    <property type="protein sequence ID" value="KAB8189091.1"/>
    <property type="molecule type" value="Genomic_DNA"/>
</dbReference>
<dbReference type="InterPro" id="IPR013324">
    <property type="entry name" value="RNA_pol_sigma_r3/r4-like"/>
</dbReference>
<dbReference type="GO" id="GO:0006352">
    <property type="term" value="P:DNA-templated transcription initiation"/>
    <property type="evidence" value="ECO:0007669"/>
    <property type="project" value="InterPro"/>
</dbReference>
<dbReference type="Pfam" id="PF20239">
    <property type="entry name" value="DUF6596"/>
    <property type="match status" value="1"/>
</dbReference>